<dbReference type="AlphaFoldDB" id="A0AAE9Z0H8"/>
<reference evidence="1 2" key="1">
    <citation type="journal article" date="2015" name="Genome Announc.">
        <title>Draft Genome Sequences of Marine Isolates of Thalassomonas viridans and Thalassomonas actiniarum.</title>
        <authorList>
            <person name="Olonade I."/>
            <person name="van Zyl L.J."/>
            <person name="Trindade M."/>
        </authorList>
    </citation>
    <scope>NUCLEOTIDE SEQUENCE [LARGE SCALE GENOMIC DNA]</scope>
    <source>
        <strain evidence="1 2">XOM25</strain>
    </source>
</reference>
<dbReference type="RefSeq" id="WP_274038412.1">
    <property type="nucleotide sequence ID" value="NZ_CP059733.1"/>
</dbReference>
<gene>
    <name evidence="1" type="ORF">SG34_024025</name>
</gene>
<dbReference type="Pfam" id="PF19577">
    <property type="entry name" value="DcaP"/>
    <property type="match status" value="1"/>
</dbReference>
<dbReference type="SUPFAM" id="SSF56935">
    <property type="entry name" value="Porins"/>
    <property type="match status" value="1"/>
</dbReference>
<dbReference type="KEGG" id="tvd:SG34_024025"/>
<organism evidence="1 2">
    <name type="scientific">Thalassomonas viridans</name>
    <dbReference type="NCBI Taxonomy" id="137584"/>
    <lineage>
        <taxon>Bacteria</taxon>
        <taxon>Pseudomonadati</taxon>
        <taxon>Pseudomonadota</taxon>
        <taxon>Gammaproteobacteria</taxon>
        <taxon>Alteromonadales</taxon>
        <taxon>Colwelliaceae</taxon>
        <taxon>Thalassomonas</taxon>
    </lineage>
</organism>
<protein>
    <recommendedName>
        <fullName evidence="3">Porin</fullName>
    </recommendedName>
</protein>
<proteinExistence type="predicted"/>
<evidence type="ECO:0000313" key="1">
    <source>
        <dbReference type="EMBL" id="WDE04375.1"/>
    </source>
</evidence>
<keyword evidence="2" id="KW-1185">Reference proteome</keyword>
<sequence length="442" mass="49131">MKDKVLFKHLFVCTLLVKLAALPGRLKVCGKLKSVSVLFGVVFSPLVLAAAPADKELVQLAQALAEVGKDKVVVNPYPAKPTSDKTGDSPLEIHGYIKADFIYDLASKGADVINYQSIPLGSDAGEGHVRFHARQSRINLKKSFDTPMGSVTTFVEGDFLGSGGNELLSNSAVFRIRHAYGAWGNWLLGQTWSTFVDVKSYPETINLGNAAGQTLLRQSMVRYSRSFDDFKLMTSLENPETDVHFTSGTDNATEQDKQPDFILRGMVNKPWGHVSAQYVRRQLAVYQELEGGEETAKTSGYAVALSGKFKLPGQDDIRFSLVSGRGAGRYIQESTNAAADLYLGNDKLKLSANDSSGGYLAYRHWWNDSWRSNFALGFAQVDYRVSDEEESYHTYLANLFYQVNKRFLLGVEYAYGERKLTTDHDVTRGEIKRLELSARYSF</sequence>
<dbReference type="Proteomes" id="UP000032352">
    <property type="component" value="Chromosome"/>
</dbReference>
<evidence type="ECO:0008006" key="3">
    <source>
        <dbReference type="Google" id="ProtNLM"/>
    </source>
</evidence>
<dbReference type="EMBL" id="CP059733">
    <property type="protein sequence ID" value="WDE04375.1"/>
    <property type="molecule type" value="Genomic_DNA"/>
</dbReference>
<evidence type="ECO:0000313" key="2">
    <source>
        <dbReference type="Proteomes" id="UP000032352"/>
    </source>
</evidence>
<accession>A0AAE9Z0H8</accession>
<name>A0AAE9Z0H8_9GAMM</name>
<dbReference type="InterPro" id="IPR045748">
    <property type="entry name" value="DcaP"/>
</dbReference>
<reference evidence="1 2" key="2">
    <citation type="journal article" date="2022" name="Mar. Drugs">
        <title>Bioassay-Guided Fractionation Leads to the Detection of Cholic Acid Generated by the Rare Thalassomonas sp.</title>
        <authorList>
            <person name="Pheiffer F."/>
            <person name="Schneider Y.K."/>
            <person name="Hansen E.H."/>
            <person name="Andersen J.H."/>
            <person name="Isaksson J."/>
            <person name="Busche T."/>
            <person name="R C."/>
            <person name="Kalinowski J."/>
            <person name="Zyl L.V."/>
            <person name="Trindade M."/>
        </authorList>
    </citation>
    <scope>NUCLEOTIDE SEQUENCE [LARGE SCALE GENOMIC DNA]</scope>
    <source>
        <strain evidence="1 2">XOM25</strain>
    </source>
</reference>